<accession>A0A935C6V3</accession>
<keyword evidence="2" id="KW-1185">Reference proteome</keyword>
<dbReference type="AlphaFoldDB" id="A0A935C6V3"/>
<comment type="caution">
    <text evidence="1">The sequence shown here is derived from an EMBL/GenBank/DDBJ whole genome shotgun (WGS) entry which is preliminary data.</text>
</comment>
<gene>
    <name evidence="1" type="ORF">JKA74_05975</name>
</gene>
<sequence>MHFSMKFFIKISLVLLLIVWNYKPVASFPIELDSRTCRVDCTYISEFSREPADILKKNFDNLKEYSSNPDIIELRFEKVEEEDKRKVNKKQFFTNYKKEYKELKNGKLAIGQTINNRFFVSITPFYKLFHSWKIPSF</sequence>
<proteinExistence type="predicted"/>
<evidence type="ECO:0000313" key="2">
    <source>
        <dbReference type="Proteomes" id="UP000611723"/>
    </source>
</evidence>
<evidence type="ECO:0000313" key="1">
    <source>
        <dbReference type="EMBL" id="MBK6264580.1"/>
    </source>
</evidence>
<dbReference type="EMBL" id="JAEQBW010000002">
    <property type="protein sequence ID" value="MBK6264580.1"/>
    <property type="molecule type" value="Genomic_DNA"/>
</dbReference>
<name>A0A935C6V3_9BACT</name>
<reference evidence="1" key="1">
    <citation type="submission" date="2021-01" db="EMBL/GenBank/DDBJ databases">
        <title>Marivirga aurantiaca sp. nov., isolated from intertidal surface sediments.</title>
        <authorList>
            <person name="Zhang M."/>
        </authorList>
    </citation>
    <scope>NUCLEOTIDE SEQUENCE</scope>
    <source>
        <strain evidence="1">S37H4</strain>
    </source>
</reference>
<organism evidence="1 2">
    <name type="scientific">Marivirga aurantiaca</name>
    <dbReference type="NCBI Taxonomy" id="2802615"/>
    <lineage>
        <taxon>Bacteria</taxon>
        <taxon>Pseudomonadati</taxon>
        <taxon>Bacteroidota</taxon>
        <taxon>Cytophagia</taxon>
        <taxon>Cytophagales</taxon>
        <taxon>Marivirgaceae</taxon>
        <taxon>Marivirga</taxon>
    </lineage>
</organism>
<dbReference type="Proteomes" id="UP000611723">
    <property type="component" value="Unassembled WGS sequence"/>
</dbReference>
<protein>
    <submittedName>
        <fullName evidence="1">Uncharacterized protein</fullName>
    </submittedName>
</protein>